<protein>
    <recommendedName>
        <fullName evidence="2">SpoVT-AbrB domain-containing protein</fullName>
    </recommendedName>
</protein>
<dbReference type="EMBL" id="LJUJ01000010">
    <property type="protein sequence ID" value="KPK63605.1"/>
    <property type="molecule type" value="Genomic_DNA"/>
</dbReference>
<evidence type="ECO:0000313" key="4">
    <source>
        <dbReference type="Proteomes" id="UP000051373"/>
    </source>
</evidence>
<dbReference type="Pfam" id="PF04014">
    <property type="entry name" value="MazE_antitoxin"/>
    <property type="match status" value="1"/>
</dbReference>
<proteinExistence type="predicted"/>
<dbReference type="AlphaFoldDB" id="A0A0S8FSA9"/>
<accession>A0A0S8FSA9</accession>
<dbReference type="Proteomes" id="UP000051373">
    <property type="component" value="Unassembled WGS sequence"/>
</dbReference>
<reference evidence="3 4" key="1">
    <citation type="journal article" date="2015" name="Microbiome">
        <title>Genomic resolution of linkages in carbon, nitrogen, and sulfur cycling among widespread estuary sediment bacteria.</title>
        <authorList>
            <person name="Baker B.J."/>
            <person name="Lazar C.S."/>
            <person name="Teske A.P."/>
            <person name="Dick G.J."/>
        </authorList>
    </citation>
    <scope>NUCLEOTIDE SEQUENCE [LARGE SCALE GENOMIC DNA]</scope>
    <source>
        <strain evidence="3">SM23_42</strain>
    </source>
</reference>
<name>A0A0S8FSA9_UNCW3</name>
<dbReference type="STRING" id="1703779.AMJ83_06160"/>
<dbReference type="GO" id="GO:0003677">
    <property type="term" value="F:DNA binding"/>
    <property type="evidence" value="ECO:0007669"/>
    <property type="project" value="UniProtKB-UniRule"/>
</dbReference>
<organism evidence="3 4">
    <name type="scientific">candidate division WOR_3 bacterium SM23_42</name>
    <dbReference type="NCBI Taxonomy" id="1703779"/>
    <lineage>
        <taxon>Bacteria</taxon>
        <taxon>Bacteria division WOR-3</taxon>
    </lineage>
</organism>
<dbReference type="Gene3D" id="2.10.260.10">
    <property type="match status" value="1"/>
</dbReference>
<dbReference type="NCBIfam" id="TIGR01439">
    <property type="entry name" value="lp_hng_hel_AbrB"/>
    <property type="match status" value="1"/>
</dbReference>
<feature type="domain" description="SpoVT-AbrB" evidence="2">
    <location>
        <begin position="23"/>
        <end position="71"/>
    </location>
</feature>
<dbReference type="InterPro" id="IPR007159">
    <property type="entry name" value="SpoVT-AbrB_dom"/>
</dbReference>
<dbReference type="InterPro" id="IPR037914">
    <property type="entry name" value="SpoVT-AbrB_sf"/>
</dbReference>
<evidence type="ECO:0000259" key="2">
    <source>
        <dbReference type="PROSITE" id="PS51740"/>
    </source>
</evidence>
<evidence type="ECO:0000256" key="1">
    <source>
        <dbReference type="PROSITE-ProRule" id="PRU01076"/>
    </source>
</evidence>
<gene>
    <name evidence="3" type="ORF">AMJ83_06160</name>
</gene>
<dbReference type="SMART" id="SM00966">
    <property type="entry name" value="SpoVT_AbrB"/>
    <property type="match status" value="1"/>
</dbReference>
<dbReference type="SUPFAM" id="SSF89447">
    <property type="entry name" value="AbrB/MazE/MraZ-like"/>
    <property type="match status" value="1"/>
</dbReference>
<comment type="caution">
    <text evidence="3">The sequence shown here is derived from an EMBL/GenBank/DDBJ whole genome shotgun (WGS) entry which is preliminary data.</text>
</comment>
<keyword evidence="1" id="KW-0238">DNA-binding</keyword>
<evidence type="ECO:0000313" key="3">
    <source>
        <dbReference type="EMBL" id="KPK63605.1"/>
    </source>
</evidence>
<sequence>MKKSESKPHKGSSEKESTCCKVESLVTVDERGQMVLPKEIRDAAGICPGDKLFVIPWKKENKICCITLVRTDEFSDAVKDKLGPILKDII</sequence>
<dbReference type="PROSITE" id="PS51740">
    <property type="entry name" value="SPOVT_ABRB"/>
    <property type="match status" value="1"/>
</dbReference>
<dbReference type="NCBIfam" id="NF040962">
    <property type="entry name" value="near_HgcAB"/>
    <property type="match status" value="1"/>
</dbReference>